<dbReference type="PANTHER" id="PTHR48016">
    <property type="entry name" value="MAP KINASE KINASE KINASE SSK2-RELATED-RELATED"/>
    <property type="match status" value="1"/>
</dbReference>
<evidence type="ECO:0000256" key="1">
    <source>
        <dbReference type="ARBA" id="ARBA00022679"/>
    </source>
</evidence>
<sequence>MPIERLEFEEGGQYEGETQDGIPHGKGRFTWPEGDSYYGDWVKNTQQGYGIMTWANGDVYEGEFENDLQQGQGKMTYHDGKIWEGGWKEDEMCGKGKLTYPDGRVYEGEMLRNKRHGRGKETLTSGDFYEGDWEKGRKHGKGFFQWANGDSYDGDYVNGEKLGEGIFKWANGDTYEGEVKGGKKHGKGIHRLVNGDYYVGEWQDGEQVGQVKRYQGTTEYQKIISDEEINQGNISSSQFLSADDDLTSDDLEGWKRGNIIGKGAFGHVYLGLLKNGKFMAVKTMEFGESSSNEDLEQTKSELNIMKKVCHKNVVRYLGSHLDEGTKVLNIFVEYMPQGSIATVAKKFNPLPTNTIRAYTTQILEGLQYLHTQGIVHRDIKGDNILMDNNGVAKLADLGCSKKLDDICSRTHGCNTMVGTPYWMAPEVISTQEGYGTAADIWSVGCTIVEMLTSKPPWPEFHSMWAAIYHIANSDGPPDGIPKDLEPDLQDLLDKCFERNPKKRATAAELLKHPFLQGPEN</sequence>
<dbReference type="InterPro" id="IPR000719">
    <property type="entry name" value="Prot_kinase_dom"/>
</dbReference>
<reference evidence="9" key="1">
    <citation type="submission" date="2021-01" db="EMBL/GenBank/DDBJ databases">
        <authorList>
            <person name="Corre E."/>
            <person name="Pelletier E."/>
            <person name="Niang G."/>
            <person name="Scheremetjew M."/>
            <person name="Finn R."/>
            <person name="Kale V."/>
            <person name="Holt S."/>
            <person name="Cochrane G."/>
            <person name="Meng A."/>
            <person name="Brown T."/>
            <person name="Cohen L."/>
        </authorList>
    </citation>
    <scope>NUCLEOTIDE SEQUENCE</scope>
    <source>
        <strain evidence="9">CCMP1594</strain>
    </source>
</reference>
<keyword evidence="5 6" id="KW-0067">ATP-binding</keyword>
<feature type="domain" description="Protein kinase" evidence="8">
    <location>
        <begin position="254"/>
        <end position="515"/>
    </location>
</feature>
<evidence type="ECO:0000259" key="8">
    <source>
        <dbReference type="PROSITE" id="PS50011"/>
    </source>
</evidence>
<accession>A0A7S4D2P5</accession>
<dbReference type="InterPro" id="IPR008271">
    <property type="entry name" value="Ser/Thr_kinase_AS"/>
</dbReference>
<evidence type="ECO:0000256" key="5">
    <source>
        <dbReference type="ARBA" id="ARBA00022840"/>
    </source>
</evidence>
<gene>
    <name evidence="9" type="ORF">EGYM00163_LOCUS24906</name>
</gene>
<dbReference type="SUPFAM" id="SSF56112">
    <property type="entry name" value="Protein kinase-like (PK-like)"/>
    <property type="match status" value="1"/>
</dbReference>
<organism evidence="9">
    <name type="scientific">Eutreptiella gymnastica</name>
    <dbReference type="NCBI Taxonomy" id="73025"/>
    <lineage>
        <taxon>Eukaryota</taxon>
        <taxon>Discoba</taxon>
        <taxon>Euglenozoa</taxon>
        <taxon>Euglenida</taxon>
        <taxon>Spirocuta</taxon>
        <taxon>Euglenophyceae</taxon>
        <taxon>Eutreptiales</taxon>
        <taxon>Eutreptiaceae</taxon>
        <taxon>Eutreptiella</taxon>
    </lineage>
</organism>
<dbReference type="AlphaFoldDB" id="A0A7S4D2P5"/>
<keyword evidence="4" id="KW-0418">Kinase</keyword>
<name>A0A7S4D2P5_9EUGL</name>
<dbReference type="GO" id="GO:0004672">
    <property type="term" value="F:protein kinase activity"/>
    <property type="evidence" value="ECO:0007669"/>
    <property type="project" value="InterPro"/>
</dbReference>
<feature type="binding site" evidence="6">
    <location>
        <position position="282"/>
    </location>
    <ligand>
        <name>ATP</name>
        <dbReference type="ChEBI" id="CHEBI:30616"/>
    </ligand>
</feature>
<feature type="region of interest" description="Disordered" evidence="7">
    <location>
        <begin position="1"/>
        <end position="26"/>
    </location>
</feature>
<dbReference type="InterPro" id="IPR011009">
    <property type="entry name" value="Kinase-like_dom_sf"/>
</dbReference>
<dbReference type="PROSITE" id="PS50011">
    <property type="entry name" value="PROTEIN_KINASE_DOM"/>
    <property type="match status" value="1"/>
</dbReference>
<evidence type="ECO:0000256" key="7">
    <source>
        <dbReference type="SAM" id="MobiDB-lite"/>
    </source>
</evidence>
<dbReference type="SMART" id="SM00220">
    <property type="entry name" value="S_TKc"/>
    <property type="match status" value="1"/>
</dbReference>
<dbReference type="PROSITE" id="PS00107">
    <property type="entry name" value="PROTEIN_KINASE_ATP"/>
    <property type="match status" value="1"/>
</dbReference>
<evidence type="ECO:0000256" key="6">
    <source>
        <dbReference type="PROSITE-ProRule" id="PRU10141"/>
    </source>
</evidence>
<dbReference type="InterPro" id="IPR017441">
    <property type="entry name" value="Protein_kinase_ATP_BS"/>
</dbReference>
<evidence type="ECO:0000256" key="4">
    <source>
        <dbReference type="ARBA" id="ARBA00022777"/>
    </source>
</evidence>
<evidence type="ECO:0000256" key="2">
    <source>
        <dbReference type="ARBA" id="ARBA00022737"/>
    </source>
</evidence>
<dbReference type="InterPro" id="IPR050538">
    <property type="entry name" value="MAP_kinase_kinase_kinase"/>
</dbReference>
<dbReference type="Pfam" id="PF02493">
    <property type="entry name" value="MORN"/>
    <property type="match status" value="9"/>
</dbReference>
<dbReference type="Gene3D" id="2.20.110.10">
    <property type="entry name" value="Histone H3 K4-specific methyltransferase SET7/9 N-terminal domain"/>
    <property type="match status" value="4"/>
</dbReference>
<dbReference type="PANTHER" id="PTHR48016:SF56">
    <property type="entry name" value="MAPKK KINASE"/>
    <property type="match status" value="1"/>
</dbReference>
<keyword evidence="1" id="KW-0808">Transferase</keyword>
<dbReference type="PROSITE" id="PS00108">
    <property type="entry name" value="PROTEIN_KINASE_ST"/>
    <property type="match status" value="1"/>
</dbReference>
<dbReference type="EMBL" id="HBJA01070911">
    <property type="protein sequence ID" value="CAE0813755.1"/>
    <property type="molecule type" value="Transcribed_RNA"/>
</dbReference>
<dbReference type="SMART" id="SM00698">
    <property type="entry name" value="MORN"/>
    <property type="match status" value="9"/>
</dbReference>
<dbReference type="GO" id="GO:0005524">
    <property type="term" value="F:ATP binding"/>
    <property type="evidence" value="ECO:0007669"/>
    <property type="project" value="UniProtKB-UniRule"/>
</dbReference>
<dbReference type="Pfam" id="PF00069">
    <property type="entry name" value="Pkinase"/>
    <property type="match status" value="1"/>
</dbReference>
<dbReference type="InterPro" id="IPR003409">
    <property type="entry name" value="MORN"/>
</dbReference>
<dbReference type="CDD" id="cd06606">
    <property type="entry name" value="STKc_MAPKKK"/>
    <property type="match status" value="1"/>
</dbReference>
<keyword evidence="2" id="KW-0677">Repeat</keyword>
<protein>
    <recommendedName>
        <fullName evidence="8">Protein kinase domain-containing protein</fullName>
    </recommendedName>
</protein>
<dbReference type="SUPFAM" id="SSF82185">
    <property type="entry name" value="Histone H3 K4-specific methyltransferase SET7/9 N-terminal domain"/>
    <property type="match status" value="2"/>
</dbReference>
<evidence type="ECO:0000313" key="9">
    <source>
        <dbReference type="EMBL" id="CAE0813755.1"/>
    </source>
</evidence>
<keyword evidence="3 6" id="KW-0547">Nucleotide-binding</keyword>
<proteinExistence type="predicted"/>
<evidence type="ECO:0000256" key="3">
    <source>
        <dbReference type="ARBA" id="ARBA00022741"/>
    </source>
</evidence>
<dbReference type="Gene3D" id="1.10.510.10">
    <property type="entry name" value="Transferase(Phosphotransferase) domain 1"/>
    <property type="match status" value="1"/>
</dbReference>